<dbReference type="InterPro" id="IPR010982">
    <property type="entry name" value="Lambda_DNA-bd_dom_sf"/>
</dbReference>
<dbReference type="InterPro" id="IPR001387">
    <property type="entry name" value="Cro/C1-type_HTH"/>
</dbReference>
<dbReference type="Gene3D" id="1.10.260.40">
    <property type="entry name" value="lambda repressor-like DNA-binding domains"/>
    <property type="match status" value="1"/>
</dbReference>
<dbReference type="AlphaFoldDB" id="A0A9W6D9E0"/>
<dbReference type="CDD" id="cd00093">
    <property type="entry name" value="HTH_XRE"/>
    <property type="match status" value="1"/>
</dbReference>
<dbReference type="Pfam" id="PF01381">
    <property type="entry name" value="HTH_3"/>
    <property type="match status" value="1"/>
</dbReference>
<name>A0A9W6D9E0_9CLOT</name>
<proteinExistence type="predicted"/>
<sequence>MTREEFIKKVDEKIKLIRTEKGYTQDKMAEILGISKKTLVQVEKERASLGWSVAIAVCVIFKESEILELTFGGDIDEIILSLSFANEERRYAPTLGGKVWWNNIKSEKGFTIQQNIISNHYRILDSNNRRICYSFEREYIDMRFKELTE</sequence>
<comment type="caution">
    <text evidence="2">The sequence shown here is derived from an EMBL/GenBank/DDBJ whole genome shotgun (WGS) entry which is preliminary data.</text>
</comment>
<dbReference type="SMART" id="SM00530">
    <property type="entry name" value="HTH_XRE"/>
    <property type="match status" value="1"/>
</dbReference>
<protein>
    <submittedName>
        <fullName evidence="2">XRE family transcriptional regulator</fullName>
    </submittedName>
</protein>
<dbReference type="SUPFAM" id="SSF47413">
    <property type="entry name" value="lambda repressor-like DNA-binding domains"/>
    <property type="match status" value="1"/>
</dbReference>
<evidence type="ECO:0000313" key="3">
    <source>
        <dbReference type="Proteomes" id="UP001057868"/>
    </source>
</evidence>
<dbReference type="EMBL" id="BQXY01000001">
    <property type="protein sequence ID" value="GKU24029.1"/>
    <property type="molecule type" value="Genomic_DNA"/>
</dbReference>
<keyword evidence="3" id="KW-1185">Reference proteome</keyword>
<dbReference type="GO" id="GO:0003677">
    <property type="term" value="F:DNA binding"/>
    <property type="evidence" value="ECO:0007669"/>
    <property type="project" value="InterPro"/>
</dbReference>
<gene>
    <name evidence="2" type="ORF">CFOLD11_08550</name>
</gene>
<accession>A0A9W6D9E0</accession>
<dbReference type="RefSeq" id="WP_261851052.1">
    <property type="nucleotide sequence ID" value="NZ_BQXY01000001.1"/>
</dbReference>
<evidence type="ECO:0000259" key="1">
    <source>
        <dbReference type="PROSITE" id="PS50943"/>
    </source>
</evidence>
<dbReference type="PROSITE" id="PS50943">
    <property type="entry name" value="HTH_CROC1"/>
    <property type="match status" value="1"/>
</dbReference>
<reference evidence="2" key="1">
    <citation type="journal article" date="2023" name="Int. J. Syst. Evol. Microbiol.">
        <title>&lt;i&gt;Clostridium folliculivorans&lt;/i&gt; sp. nov., isolated from soil samples of an organic paddy in Japan.</title>
        <authorList>
            <person name="Tazawa J."/>
            <person name="Kobayashi H."/>
            <person name="Tanizawa Y."/>
            <person name="Uchino A."/>
            <person name="Tanaka F."/>
            <person name="Urashima Y."/>
            <person name="Miura S."/>
            <person name="Sakamoto M."/>
            <person name="Ohkuma M."/>
            <person name="Tohno M."/>
        </authorList>
    </citation>
    <scope>NUCLEOTIDE SEQUENCE</scope>
    <source>
        <strain evidence="2">D1-1</strain>
    </source>
</reference>
<dbReference type="Proteomes" id="UP001057868">
    <property type="component" value="Unassembled WGS sequence"/>
</dbReference>
<evidence type="ECO:0000313" key="2">
    <source>
        <dbReference type="EMBL" id="GKU24029.1"/>
    </source>
</evidence>
<feature type="domain" description="HTH cro/C1-type" evidence="1">
    <location>
        <begin position="14"/>
        <end position="69"/>
    </location>
</feature>
<organism evidence="2 3">
    <name type="scientific">Clostridium folliculivorans</name>
    <dbReference type="NCBI Taxonomy" id="2886038"/>
    <lineage>
        <taxon>Bacteria</taxon>
        <taxon>Bacillati</taxon>
        <taxon>Bacillota</taxon>
        <taxon>Clostridia</taxon>
        <taxon>Eubacteriales</taxon>
        <taxon>Clostridiaceae</taxon>
        <taxon>Clostridium</taxon>
    </lineage>
</organism>